<dbReference type="InterPro" id="IPR011743">
    <property type="entry name" value="Caa3_sub_IV"/>
</dbReference>
<keyword evidence="4 6" id="KW-1133">Transmembrane helix</keyword>
<feature type="transmembrane region" description="Helical" evidence="6">
    <location>
        <begin position="38"/>
        <end position="60"/>
    </location>
</feature>
<evidence type="ECO:0000256" key="5">
    <source>
        <dbReference type="ARBA" id="ARBA00023136"/>
    </source>
</evidence>
<evidence type="ECO:0000256" key="6">
    <source>
        <dbReference type="SAM" id="Phobius"/>
    </source>
</evidence>
<dbReference type="EMBL" id="CP013118">
    <property type="protein sequence ID" value="ALO17185.1"/>
    <property type="molecule type" value="Genomic_DNA"/>
</dbReference>
<evidence type="ECO:0000256" key="4">
    <source>
        <dbReference type="ARBA" id="ARBA00022989"/>
    </source>
</evidence>
<feature type="transmembrane region" description="Helical" evidence="6">
    <location>
        <begin position="72"/>
        <end position="94"/>
    </location>
</feature>
<keyword evidence="5 6" id="KW-0472">Membrane</keyword>
<dbReference type="OrthoDB" id="1122616at2"/>
<keyword evidence="8" id="KW-1185">Reference proteome</keyword>
<evidence type="ECO:0000256" key="3">
    <source>
        <dbReference type="ARBA" id="ARBA00022692"/>
    </source>
</evidence>
<evidence type="ECO:0000256" key="2">
    <source>
        <dbReference type="ARBA" id="ARBA00022475"/>
    </source>
</evidence>
<protein>
    <submittedName>
        <fullName evidence="7">Caa(3)-type oxidase, subunit IV</fullName>
    </submittedName>
</protein>
<gene>
    <name evidence="7" type="ORF">L21SP5_03577</name>
</gene>
<dbReference type="AlphaFoldDB" id="A0A0S2I4D5"/>
<evidence type="ECO:0000313" key="7">
    <source>
        <dbReference type="EMBL" id="ALO17185.1"/>
    </source>
</evidence>
<dbReference type="Pfam" id="PF03626">
    <property type="entry name" value="COX4_pro"/>
    <property type="match status" value="1"/>
</dbReference>
<sequence>MNDKKKHHISSYNSHLVVLIALLVLTTITVLITEINFGTFSVGVALAVAMIKGGLVLTYFMHLKYDEMVFRIMVLLILLLFAIVVGITFIDYFLR</sequence>
<dbReference type="Proteomes" id="UP000064893">
    <property type="component" value="Chromosome"/>
</dbReference>
<dbReference type="GO" id="GO:0005886">
    <property type="term" value="C:plasma membrane"/>
    <property type="evidence" value="ECO:0007669"/>
    <property type="project" value="UniProtKB-SubCell"/>
</dbReference>
<keyword evidence="3 6" id="KW-0812">Transmembrane</keyword>
<dbReference type="RefSeq" id="WP_057954501.1">
    <property type="nucleotide sequence ID" value="NZ_CP013118.1"/>
</dbReference>
<dbReference type="KEGG" id="blq:L21SP5_03577"/>
<name>A0A0S2I4D5_9BACT</name>
<keyword evidence="2" id="KW-1003">Cell membrane</keyword>
<comment type="subcellular location">
    <subcellularLocation>
        <location evidence="1">Cell membrane</location>
        <topology evidence="1">Multi-pass membrane protein</topology>
    </subcellularLocation>
</comment>
<reference evidence="7 8" key="1">
    <citation type="submission" date="2015-11" db="EMBL/GenBank/DDBJ databases">
        <title>Description and complete genome sequence of a novel strain predominating in hypersaline microbial mats and representing a new family of the Bacteriodetes phylum.</title>
        <authorList>
            <person name="Spring S."/>
            <person name="Bunk B."/>
            <person name="Sproer C."/>
            <person name="Klenk H.-P."/>
        </authorList>
    </citation>
    <scope>NUCLEOTIDE SEQUENCE [LARGE SCALE GENOMIC DNA]</scope>
    <source>
        <strain evidence="7 8">L21-Spi-D4</strain>
    </source>
</reference>
<evidence type="ECO:0000256" key="1">
    <source>
        <dbReference type="ARBA" id="ARBA00004651"/>
    </source>
</evidence>
<dbReference type="STRING" id="1307839.L21SP5_03577"/>
<feature type="transmembrane region" description="Helical" evidence="6">
    <location>
        <begin position="12"/>
        <end position="32"/>
    </location>
</feature>
<organism evidence="7 8">
    <name type="scientific">Salinivirga cyanobacteriivorans</name>
    <dbReference type="NCBI Taxonomy" id="1307839"/>
    <lineage>
        <taxon>Bacteria</taxon>
        <taxon>Pseudomonadati</taxon>
        <taxon>Bacteroidota</taxon>
        <taxon>Bacteroidia</taxon>
        <taxon>Bacteroidales</taxon>
        <taxon>Salinivirgaceae</taxon>
        <taxon>Salinivirga</taxon>
    </lineage>
</organism>
<dbReference type="InterPro" id="IPR005171">
    <property type="entry name" value="Cyt_c_oxidase_su4_prok"/>
</dbReference>
<evidence type="ECO:0000313" key="8">
    <source>
        <dbReference type="Proteomes" id="UP000064893"/>
    </source>
</evidence>
<accession>A0A0S2I4D5</accession>
<proteinExistence type="predicted"/>
<dbReference type="NCBIfam" id="TIGR02229">
    <property type="entry name" value="caa3_sub_IV"/>
    <property type="match status" value="1"/>
</dbReference>